<keyword evidence="1" id="KW-1133">Transmembrane helix</keyword>
<gene>
    <name evidence="2" type="ORF">RM544_06770</name>
</gene>
<evidence type="ECO:0000256" key="1">
    <source>
        <dbReference type="SAM" id="Phobius"/>
    </source>
</evidence>
<protein>
    <submittedName>
        <fullName evidence="2">MSHA biogenesis protein MshJ</fullName>
    </submittedName>
</protein>
<dbReference type="EMBL" id="JAVRIE010000002">
    <property type="protein sequence ID" value="MDT0582234.1"/>
    <property type="molecule type" value="Genomic_DNA"/>
</dbReference>
<name>A0AAW8QZM2_9ALTE</name>
<proteinExistence type="predicted"/>
<evidence type="ECO:0000313" key="2">
    <source>
        <dbReference type="EMBL" id="MDT0582234.1"/>
    </source>
</evidence>
<reference evidence="2 3" key="1">
    <citation type="submission" date="2023-09" db="EMBL/GenBank/DDBJ databases">
        <authorList>
            <person name="Rey-Velasco X."/>
        </authorList>
    </citation>
    <scope>NUCLEOTIDE SEQUENCE [LARGE SCALE GENOMIC DNA]</scope>
    <source>
        <strain evidence="2 3">W409</strain>
    </source>
</reference>
<organism evidence="2 3">
    <name type="scientific">Brumicola blandensis</name>
    <dbReference type="NCBI Taxonomy" id="3075611"/>
    <lineage>
        <taxon>Bacteria</taxon>
        <taxon>Pseudomonadati</taxon>
        <taxon>Pseudomonadota</taxon>
        <taxon>Gammaproteobacteria</taxon>
        <taxon>Alteromonadales</taxon>
        <taxon>Alteromonadaceae</taxon>
        <taxon>Brumicola</taxon>
    </lineage>
</organism>
<feature type="transmembrane region" description="Helical" evidence="1">
    <location>
        <begin position="22"/>
        <end position="40"/>
    </location>
</feature>
<dbReference type="Proteomes" id="UP001249020">
    <property type="component" value="Unassembled WGS sequence"/>
</dbReference>
<keyword evidence="1" id="KW-0472">Membrane</keyword>
<sequence length="236" mass="26636">MSSSLDNLEKKFSAVSAREQRLVFYALPFVICFVFILSLIEPAITKAMKTRSEIQSTKLQLSSISESLDAVQRELLQDPDVETRDQIRAINQQITATEKRFASELSKLVPPSIMPMVLEQLFNKANKLTLIEMKSIPPSNIFAEDNALAEAKAQAAQKDGEKVQAKMAAPVLFQHGLRVTFEGSYFDTQAFLAEAEQLDWKIYWQEVAFSVKEYPTAQIEIELFTLSTSEAYLNVK</sequence>
<dbReference type="AlphaFoldDB" id="A0AAW8QZM2"/>
<keyword evidence="1" id="KW-0812">Transmembrane</keyword>
<accession>A0AAW8QZM2</accession>
<keyword evidence="3" id="KW-1185">Reference proteome</keyword>
<dbReference type="RefSeq" id="WP_311361009.1">
    <property type="nucleotide sequence ID" value="NZ_JAVRIE010000002.1"/>
</dbReference>
<evidence type="ECO:0000313" key="3">
    <source>
        <dbReference type="Proteomes" id="UP001249020"/>
    </source>
</evidence>
<comment type="caution">
    <text evidence="2">The sequence shown here is derived from an EMBL/GenBank/DDBJ whole genome shotgun (WGS) entry which is preliminary data.</text>
</comment>